<keyword evidence="4" id="KW-1185">Reference proteome</keyword>
<dbReference type="GO" id="GO:0016887">
    <property type="term" value="F:ATP hydrolysis activity"/>
    <property type="evidence" value="ECO:0007669"/>
    <property type="project" value="InterPro"/>
</dbReference>
<comment type="similarity">
    <text evidence="1">Belongs to the GSP E family.</text>
</comment>
<sequence>MNAYVHPAKPLLDHAMQPMRAMFTDPTTQEVALNRPGEVWWRRSRGWDRSEMPDLDFEALEAIAMLAGAMRSQDVTWQKPLLSTEMPGPGGELLRLQVCMPPVVPGGTISLTWRRPGSDVDPLDDLPQNYDVRAWNQWGKDKAVKRGFAERLLVLYDAGDAVGFLREAMRVRMNIWLCAATGGGKTHLFKSLMGAVSKDKRVVTVEDSLELQLPQENVVRLLYQHGGSGATAEDLIVAALRMRPDLVPVQEIRTGEAAWVYFNAVNTGHPGSPTTIHGNTPAMAFRRAFTLCKTTPGGGLIGDETLGNMIGDAVDIIIPLRNDDGGFSIREVWFKDAALRDGKTPLSLLTDA</sequence>
<evidence type="ECO:0000313" key="3">
    <source>
        <dbReference type="EMBL" id="TPG52476.1"/>
    </source>
</evidence>
<dbReference type="PANTHER" id="PTHR30486">
    <property type="entry name" value="TWITCHING MOTILITY PROTEIN PILT"/>
    <property type="match status" value="1"/>
</dbReference>
<comment type="caution">
    <text evidence="3">The sequence shown here is derived from an EMBL/GenBank/DDBJ whole genome shotgun (WGS) entry which is preliminary data.</text>
</comment>
<dbReference type="InterPro" id="IPR001482">
    <property type="entry name" value="T2SS/T4SS_dom"/>
</dbReference>
<dbReference type="SUPFAM" id="SSF52540">
    <property type="entry name" value="P-loop containing nucleoside triphosphate hydrolases"/>
    <property type="match status" value="1"/>
</dbReference>
<organism evidence="3 4">
    <name type="scientific">Muricoccus nepalensis</name>
    <dbReference type="NCBI Taxonomy" id="1854500"/>
    <lineage>
        <taxon>Bacteria</taxon>
        <taxon>Pseudomonadati</taxon>
        <taxon>Pseudomonadota</taxon>
        <taxon>Alphaproteobacteria</taxon>
        <taxon>Acetobacterales</taxon>
        <taxon>Roseomonadaceae</taxon>
        <taxon>Muricoccus</taxon>
    </lineage>
</organism>
<dbReference type="Pfam" id="PF00437">
    <property type="entry name" value="T2SSE"/>
    <property type="match status" value="1"/>
</dbReference>
<protein>
    <submittedName>
        <fullName evidence="3">Type IV secretion system protein VirB11</fullName>
    </submittedName>
</protein>
<dbReference type="AlphaFoldDB" id="A0A502FTN7"/>
<dbReference type="Gene3D" id="3.30.450.90">
    <property type="match status" value="1"/>
</dbReference>
<name>A0A502FTN7_9PROT</name>
<dbReference type="InterPro" id="IPR027417">
    <property type="entry name" value="P-loop_NTPase"/>
</dbReference>
<evidence type="ECO:0000256" key="1">
    <source>
        <dbReference type="ARBA" id="ARBA00006611"/>
    </source>
</evidence>
<dbReference type="InterPro" id="IPR050921">
    <property type="entry name" value="T4SS_GSP_E_ATPase"/>
</dbReference>
<feature type="domain" description="Bacterial type II secretion system protein E" evidence="2">
    <location>
        <begin position="164"/>
        <end position="292"/>
    </location>
</feature>
<gene>
    <name evidence="3" type="ORF">EAH89_18090</name>
</gene>
<evidence type="ECO:0000259" key="2">
    <source>
        <dbReference type="Pfam" id="PF00437"/>
    </source>
</evidence>
<evidence type="ECO:0000313" key="4">
    <source>
        <dbReference type="Proteomes" id="UP000317078"/>
    </source>
</evidence>
<dbReference type="PANTHER" id="PTHR30486:SF6">
    <property type="entry name" value="TYPE IV PILUS RETRACTATION ATPASE PILT"/>
    <property type="match status" value="1"/>
</dbReference>
<accession>A0A502FTN7</accession>
<dbReference type="EMBL" id="RCZP01000020">
    <property type="protein sequence ID" value="TPG52476.1"/>
    <property type="molecule type" value="Genomic_DNA"/>
</dbReference>
<dbReference type="Proteomes" id="UP000317078">
    <property type="component" value="Unassembled WGS sequence"/>
</dbReference>
<reference evidence="3 4" key="1">
    <citation type="journal article" date="2019" name="Environ. Microbiol.">
        <title>Species interactions and distinct microbial communities in high Arctic permafrost affected cryosols are associated with the CH4 and CO2 gas fluxes.</title>
        <authorList>
            <person name="Altshuler I."/>
            <person name="Hamel J."/>
            <person name="Turney S."/>
            <person name="Magnuson E."/>
            <person name="Levesque R."/>
            <person name="Greer C."/>
            <person name="Whyte L.G."/>
        </authorList>
    </citation>
    <scope>NUCLEOTIDE SEQUENCE [LARGE SCALE GENOMIC DNA]</scope>
    <source>
        <strain evidence="3 4">S9.3B</strain>
    </source>
</reference>
<dbReference type="CDD" id="cd01130">
    <property type="entry name" value="VirB11-like_ATPase"/>
    <property type="match status" value="1"/>
</dbReference>
<dbReference type="Gene3D" id="3.40.50.300">
    <property type="entry name" value="P-loop containing nucleotide triphosphate hydrolases"/>
    <property type="match status" value="1"/>
</dbReference>
<dbReference type="OrthoDB" id="9810761at2"/>
<proteinExistence type="inferred from homology"/>
<dbReference type="RefSeq" id="WP_140885129.1">
    <property type="nucleotide sequence ID" value="NZ_RCZP01000020.1"/>
</dbReference>